<dbReference type="EMBL" id="CP042425">
    <property type="protein sequence ID" value="QEL17960.1"/>
    <property type="molecule type" value="Genomic_DNA"/>
</dbReference>
<accession>A0A5C1AGK8</accession>
<reference evidence="2" key="1">
    <citation type="submission" date="2019-08" db="EMBL/GenBank/DDBJ databases">
        <title>Limnoglobus roseus gen. nov., sp. nov., a novel freshwater planctomycete with a giant genome from the family Gemmataceae.</title>
        <authorList>
            <person name="Kulichevskaya I.S."/>
            <person name="Naumoff D.G."/>
            <person name="Miroshnikov K."/>
            <person name="Ivanova A."/>
            <person name="Philippov D.A."/>
            <person name="Hakobyan A."/>
            <person name="Rijpstra I.C."/>
            <person name="Sinninghe Damste J.S."/>
            <person name="Liesack W."/>
            <person name="Dedysh S.N."/>
        </authorList>
    </citation>
    <scope>NUCLEOTIDE SEQUENCE [LARGE SCALE GENOMIC DNA]</scope>
    <source>
        <strain evidence="2">PX52</strain>
    </source>
</reference>
<dbReference type="InterPro" id="IPR015915">
    <property type="entry name" value="Kelch-typ_b-propeller"/>
</dbReference>
<evidence type="ECO:0000313" key="1">
    <source>
        <dbReference type="EMBL" id="QEL17960.1"/>
    </source>
</evidence>
<dbReference type="KEGG" id="lrs:PX52LOC_04974"/>
<dbReference type="SUPFAM" id="SSF117281">
    <property type="entry name" value="Kelch motif"/>
    <property type="match status" value="1"/>
</dbReference>
<proteinExistence type="predicted"/>
<sequence length="341" mass="35730">MKGAWVALITVLLASDGQGADFPPLPDSEGFAGPFAGVSNGALVVAGGANFPDKKPWDGGRKVWYDGVFVLEKPDGKWQLAGKLPRPLGYGVSVTHGTGVVCVGGSDAERHYPDAFRLEWKGGKLVTTELPALPKPFANGSGAMVGETFYVAGGQEKPDATSTATAVYRIDLSATRPKWESVEACPGGGRMLAVAAGFDGAFWLVSGVDLVAGKDGRAERKYLKDAYRYDPASGWKPIADLPRPAAAAPSPAPTDSSGFFILGGDDGTQVGAAPDQHRGFSKTVLRYDAKADRWAEAGELAAPRVTVPSVAWGKSWVIPSGEVRPGVRSPDVSTFTPAKKE</sequence>
<dbReference type="Pfam" id="PF24996">
    <property type="entry name" value="NANM"/>
    <property type="match status" value="2"/>
</dbReference>
<dbReference type="RefSeq" id="WP_149112506.1">
    <property type="nucleotide sequence ID" value="NZ_CP042425.1"/>
</dbReference>
<dbReference type="OrthoDB" id="9810181at2"/>
<name>A0A5C1AGK8_9BACT</name>
<protein>
    <submittedName>
        <fullName evidence="1">Galactose oxidase</fullName>
    </submittedName>
</protein>
<organism evidence="1 2">
    <name type="scientific">Limnoglobus roseus</name>
    <dbReference type="NCBI Taxonomy" id="2598579"/>
    <lineage>
        <taxon>Bacteria</taxon>
        <taxon>Pseudomonadati</taxon>
        <taxon>Planctomycetota</taxon>
        <taxon>Planctomycetia</taxon>
        <taxon>Gemmatales</taxon>
        <taxon>Gemmataceae</taxon>
        <taxon>Limnoglobus</taxon>
    </lineage>
</organism>
<keyword evidence="2" id="KW-1185">Reference proteome</keyword>
<dbReference type="AlphaFoldDB" id="A0A5C1AGK8"/>
<evidence type="ECO:0000313" key="2">
    <source>
        <dbReference type="Proteomes" id="UP000324974"/>
    </source>
</evidence>
<dbReference type="Gene3D" id="2.120.10.80">
    <property type="entry name" value="Kelch-type beta propeller"/>
    <property type="match status" value="1"/>
</dbReference>
<dbReference type="InterPro" id="IPR056734">
    <property type="entry name" value="NANM"/>
</dbReference>
<dbReference type="Proteomes" id="UP000324974">
    <property type="component" value="Chromosome"/>
</dbReference>
<gene>
    <name evidence="1" type="ORF">PX52LOC_04974</name>
</gene>